<evidence type="ECO:0000313" key="5">
    <source>
        <dbReference type="Proteomes" id="UP000032568"/>
    </source>
</evidence>
<dbReference type="InterPro" id="IPR016167">
    <property type="entry name" value="FAD-bd_PCMH_sub1"/>
</dbReference>
<dbReference type="Gene3D" id="3.30.465.10">
    <property type="match status" value="1"/>
</dbReference>
<reference evidence="4 5" key="2">
    <citation type="journal article" date="2022" name="Mar. Drugs">
        <title>Bioassay-Guided Fractionation Leads to the Detection of Cholic Acid Generated by the Rare Thalassomonas sp.</title>
        <authorList>
            <person name="Pheiffer F."/>
            <person name="Schneider Y.K."/>
            <person name="Hansen E.H."/>
            <person name="Andersen J.H."/>
            <person name="Isaksson J."/>
            <person name="Busche T."/>
            <person name="R C."/>
            <person name="Kalinowski J."/>
            <person name="Zyl L.V."/>
            <person name="Trindade M."/>
        </authorList>
    </citation>
    <scope>NUCLEOTIDE SEQUENCE [LARGE SCALE GENOMIC DNA]</scope>
    <source>
        <strain evidence="4 5">A5K-106</strain>
    </source>
</reference>
<dbReference type="PANTHER" id="PTHR43762">
    <property type="entry name" value="L-GULONOLACTONE OXIDASE"/>
    <property type="match status" value="1"/>
</dbReference>
<gene>
    <name evidence="4" type="ORF">SG35_029460</name>
</gene>
<dbReference type="InterPro" id="IPR006094">
    <property type="entry name" value="Oxid_FAD_bind_N"/>
</dbReference>
<keyword evidence="2" id="KW-0560">Oxidoreductase</keyword>
<feature type="domain" description="FAD-binding PCMH-type" evidence="3">
    <location>
        <begin position="27"/>
        <end position="218"/>
    </location>
</feature>
<dbReference type="InterPro" id="IPR007173">
    <property type="entry name" value="ALO_C"/>
</dbReference>
<dbReference type="PROSITE" id="PS51387">
    <property type="entry name" value="FAD_PCMH"/>
    <property type="match status" value="1"/>
</dbReference>
<dbReference type="Pfam" id="PF01565">
    <property type="entry name" value="FAD_binding_4"/>
    <property type="match status" value="1"/>
</dbReference>
<dbReference type="InterPro" id="IPR010031">
    <property type="entry name" value="FAD_lactone_oxidase-like"/>
</dbReference>
<dbReference type="RefSeq" id="WP_274055524.1">
    <property type="nucleotide sequence ID" value="NZ_CP059736.1"/>
</dbReference>
<dbReference type="GO" id="GO:0016020">
    <property type="term" value="C:membrane"/>
    <property type="evidence" value="ECO:0007669"/>
    <property type="project" value="InterPro"/>
</dbReference>
<proteinExistence type="predicted"/>
<dbReference type="SUPFAM" id="SSF56176">
    <property type="entry name" value="FAD-binding/transporter-associated domain-like"/>
    <property type="match status" value="1"/>
</dbReference>
<dbReference type="InterPro" id="IPR016166">
    <property type="entry name" value="FAD-bd_PCMH"/>
</dbReference>
<accession>A0AAF0C6W4</accession>
<organism evidence="4 5">
    <name type="scientific">Thalassomonas actiniarum</name>
    <dbReference type="NCBI Taxonomy" id="485447"/>
    <lineage>
        <taxon>Bacteria</taxon>
        <taxon>Pseudomonadati</taxon>
        <taxon>Pseudomonadota</taxon>
        <taxon>Gammaproteobacteria</taxon>
        <taxon>Alteromonadales</taxon>
        <taxon>Colwelliaceae</taxon>
        <taxon>Thalassomonas</taxon>
    </lineage>
</organism>
<keyword evidence="1" id="KW-0274">FAD</keyword>
<evidence type="ECO:0000259" key="3">
    <source>
        <dbReference type="PROSITE" id="PS51387"/>
    </source>
</evidence>
<evidence type="ECO:0000256" key="1">
    <source>
        <dbReference type="ARBA" id="ARBA00022827"/>
    </source>
</evidence>
<dbReference type="GO" id="GO:0003885">
    <property type="term" value="F:D-arabinono-1,4-lactone oxidase activity"/>
    <property type="evidence" value="ECO:0007669"/>
    <property type="project" value="InterPro"/>
</dbReference>
<keyword evidence="1" id="KW-0285">Flavoprotein</keyword>
<dbReference type="Gene3D" id="3.30.43.10">
    <property type="entry name" value="Uridine Diphospho-n-acetylenolpyruvylglucosamine Reductase, domain 2"/>
    <property type="match status" value="1"/>
</dbReference>
<dbReference type="GO" id="GO:0071949">
    <property type="term" value="F:FAD binding"/>
    <property type="evidence" value="ECO:0007669"/>
    <property type="project" value="InterPro"/>
</dbReference>
<dbReference type="AlphaFoldDB" id="A0AAF0C6W4"/>
<dbReference type="PANTHER" id="PTHR43762:SF1">
    <property type="entry name" value="D-ARABINONO-1,4-LACTONE OXIDASE"/>
    <property type="match status" value="1"/>
</dbReference>
<dbReference type="Proteomes" id="UP000032568">
    <property type="component" value="Chromosome pTact"/>
</dbReference>
<name>A0AAF0C6W4_9GAMM</name>
<sequence>MEKVNSAPGQSAPQWQNWSRNIVHNAPTDGEDFYFTPTTEAELREIVLKVAAIDGATLRVSGQRHSQPALVTRDNRGDVPAQAKDYLVDMSCYVDLGANKDQNMVVDVAKKQVTVNAGVREDDLDAFLTKNNLIMKTVTAGGFFSIGGMTAVDVHGATVQESIFAETVASFSVMQADGTIRYIDADASFDNVSLLQLIRVSLGAFGIVTSMTVNVLDRPYATTLKPSRELFGPVRASNLRKTFIDRYQALLTSHDRVESFFNPYADNILSSSFLALNWDLVTDPDEKVPNVGTDPDSACELAGNGVFGAPYLQVGEEVAEWAAIAAQQASSDTAAALINWVAIKNIQSQVDAANARYSDLWLNNAARVAFMSYFVPLPGIDADGLAKAWEGLAVVRDYVIEGGNFHIAAPMEFRFVKACDAALSGTFALDPETMFINLDLICFVEEQDANTPGLKYTEALLRFFAHVERRWVELGGLPHNGKMYGFYDPTNPDEESFTQPFNASFISYTTGQRIERGAPVPAFKAYRQSVDPKGLFYNPYLQTLLG</sequence>
<dbReference type="InterPro" id="IPR016169">
    <property type="entry name" value="FAD-bd_PCMH_sub2"/>
</dbReference>
<keyword evidence="5" id="KW-1185">Reference proteome</keyword>
<dbReference type="EMBL" id="CP059736">
    <property type="protein sequence ID" value="WDE02535.1"/>
    <property type="molecule type" value="Genomic_DNA"/>
</dbReference>
<dbReference type="InterPro" id="IPR036318">
    <property type="entry name" value="FAD-bd_PCMH-like_sf"/>
</dbReference>
<reference evidence="4 5" key="1">
    <citation type="journal article" date="2015" name="Genome Announc.">
        <title>Draft Genome Sequences of Marine Isolates of Thalassomonas viridans and Thalassomonas actiniarum.</title>
        <authorList>
            <person name="Olonade I."/>
            <person name="van Zyl L.J."/>
            <person name="Trindade M."/>
        </authorList>
    </citation>
    <scope>NUCLEOTIDE SEQUENCE [LARGE SCALE GENOMIC DNA]</scope>
    <source>
        <strain evidence="4 5">A5K-106</strain>
    </source>
</reference>
<protein>
    <submittedName>
        <fullName evidence="4">FAD-binding protein</fullName>
    </submittedName>
</protein>
<evidence type="ECO:0000256" key="2">
    <source>
        <dbReference type="ARBA" id="ARBA00023002"/>
    </source>
</evidence>
<evidence type="ECO:0000313" key="4">
    <source>
        <dbReference type="EMBL" id="WDE02535.1"/>
    </source>
</evidence>
<dbReference type="KEGG" id="tact:SG35_029460"/>
<dbReference type="Pfam" id="PF04030">
    <property type="entry name" value="ALO"/>
    <property type="match status" value="1"/>
</dbReference>